<evidence type="ECO:0000256" key="2">
    <source>
        <dbReference type="ARBA" id="ARBA00022729"/>
    </source>
</evidence>
<dbReference type="InterPro" id="IPR011042">
    <property type="entry name" value="6-blade_b-propeller_TolB-like"/>
</dbReference>
<feature type="region of interest" description="Disordered" evidence="7">
    <location>
        <begin position="568"/>
        <end position="589"/>
    </location>
</feature>
<dbReference type="OrthoDB" id="10066840at2759"/>
<feature type="repeat" description="LDL-receptor class B" evidence="6">
    <location>
        <begin position="430"/>
        <end position="472"/>
    </location>
</feature>
<feature type="repeat" description="LDL-receptor class B" evidence="6">
    <location>
        <begin position="790"/>
        <end position="833"/>
    </location>
</feature>
<dbReference type="PANTHER" id="PTHR46513:SF13">
    <property type="entry name" value="EGF-LIKE DOMAIN-CONTAINING PROTEIN"/>
    <property type="match status" value="1"/>
</dbReference>
<feature type="region of interest" description="Disordered" evidence="7">
    <location>
        <begin position="854"/>
        <end position="898"/>
    </location>
</feature>
<dbReference type="InterPro" id="IPR000033">
    <property type="entry name" value="LDLR_classB_rpt"/>
</dbReference>
<dbReference type="SMART" id="SM00135">
    <property type="entry name" value="LY"/>
    <property type="match status" value="10"/>
</dbReference>
<comment type="caution">
    <text evidence="8">The sequence shown here is derived from an EMBL/GenBank/DDBJ whole genome shotgun (WGS) entry which is preliminary data.</text>
</comment>
<feature type="repeat" description="LDL-receptor class B" evidence="6">
    <location>
        <begin position="155"/>
        <end position="200"/>
    </location>
</feature>
<feature type="repeat" description="LDL-receptor class B" evidence="6">
    <location>
        <begin position="517"/>
        <end position="558"/>
    </location>
</feature>
<reference evidence="8 9" key="1">
    <citation type="submission" date="2019-07" db="EMBL/GenBank/DDBJ databases">
        <title>Draft genome assembly of a fouling barnacle, Amphibalanus amphitrite (Darwin, 1854): The first reference genome for Thecostraca.</title>
        <authorList>
            <person name="Kim W."/>
        </authorList>
    </citation>
    <scope>NUCLEOTIDE SEQUENCE [LARGE SCALE GENOMIC DNA]</scope>
    <source>
        <strain evidence="8">SNU_AA5</strain>
        <tissue evidence="8">Soma without cirri and trophi</tissue>
    </source>
</reference>
<dbReference type="Proteomes" id="UP000440578">
    <property type="component" value="Unassembled WGS sequence"/>
</dbReference>
<organism evidence="8 9">
    <name type="scientific">Amphibalanus amphitrite</name>
    <name type="common">Striped barnacle</name>
    <name type="synonym">Balanus amphitrite</name>
    <dbReference type="NCBI Taxonomy" id="1232801"/>
    <lineage>
        <taxon>Eukaryota</taxon>
        <taxon>Metazoa</taxon>
        <taxon>Ecdysozoa</taxon>
        <taxon>Arthropoda</taxon>
        <taxon>Crustacea</taxon>
        <taxon>Multicrustacea</taxon>
        <taxon>Cirripedia</taxon>
        <taxon>Thoracica</taxon>
        <taxon>Thoracicalcarea</taxon>
        <taxon>Balanomorpha</taxon>
        <taxon>Balanoidea</taxon>
        <taxon>Balanidae</taxon>
        <taxon>Amphibalaninae</taxon>
        <taxon>Amphibalanus</taxon>
    </lineage>
</organism>
<dbReference type="PANTHER" id="PTHR46513">
    <property type="entry name" value="VITELLOGENIN RECEPTOR-LIKE PROTEIN-RELATED-RELATED"/>
    <property type="match status" value="1"/>
</dbReference>
<dbReference type="Pfam" id="PF00058">
    <property type="entry name" value="Ldl_recept_b"/>
    <property type="match status" value="5"/>
</dbReference>
<keyword evidence="1" id="KW-0245">EGF-like domain</keyword>
<keyword evidence="3" id="KW-0677">Repeat</keyword>
<dbReference type="Pfam" id="PF14670">
    <property type="entry name" value="FXa_inhibition"/>
    <property type="match status" value="1"/>
</dbReference>
<evidence type="ECO:0000256" key="5">
    <source>
        <dbReference type="ARBA" id="ARBA00023180"/>
    </source>
</evidence>
<dbReference type="SUPFAM" id="SSF63825">
    <property type="entry name" value="YWTD domain"/>
    <property type="match status" value="3"/>
</dbReference>
<evidence type="ECO:0000256" key="3">
    <source>
        <dbReference type="ARBA" id="ARBA00022737"/>
    </source>
</evidence>
<evidence type="ECO:0000256" key="1">
    <source>
        <dbReference type="ARBA" id="ARBA00022536"/>
    </source>
</evidence>
<dbReference type="FunFam" id="2.120.10.30:FF:000241">
    <property type="entry name" value="Low-density lipoprotein receptor-related protein 6"/>
    <property type="match status" value="2"/>
</dbReference>
<keyword evidence="8" id="KW-0449">Lipoprotein</keyword>
<keyword evidence="2" id="KW-0732">Signal</keyword>
<gene>
    <name evidence="8" type="primary">LRP4_1</name>
    <name evidence="8" type="ORF">FJT64_022593</name>
</gene>
<feature type="compositionally biased region" description="Gly residues" evidence="7">
    <location>
        <begin position="864"/>
        <end position="873"/>
    </location>
</feature>
<accession>A0A6A4WGL4</accession>
<keyword evidence="8" id="KW-0675">Receptor</keyword>
<sequence length="926" mass="97343">MASTSDCESEPATGLLVASNGTLQVAPVLGGGRWHLVPLLGPGRPSAAAADRRHTLYWADADGGCLRSAFWNGSQHRCLVDANLGGAYSEFSPRRTRSPGNITGLAVDWLSGLLYWADAGLRRLEVARTDGRHRRLLVADGIDSPTSLLLNPTAGVMFWSDAGGSSARIERSAMDGSGRSVLLRGGQLAAPTGLALDETATTIYWCDEKLGTVSAARLTPSGGAGPVRTLYSGQRRPVALAAASGRLFWLLAGAETVVNASGSPGGPPPTPLSAALGPPLALAVLGAGHGPGDGESPVGPCGTDNGRCSHLCLPTPNGPVCSCPTGVPMSSDGCSCQSGPALSLVFSRGWEVRRLSLTQPASVDTVLPLPRSAHVTAMAWDPRTDRLLYADAGGGRRRIISSSMDGLKSHVIVAHDLGDVADIVIDDIGGKIFWTDRTRASVEVCSLDGQLRQLVVHSRLRSPRGLALSHRHGLLFWSDWGRPQQVESAWMDGTHRTVVVAEGVGRPCGLVVDASSDRLFWVDHQLGTVESAALNGSERVTLVSDLSRPSGLAVHHGRLYWTEETGAEGADGGSVRARDISDTSATPETLTRPLSNLGHIMMLERDAAMLRYVCGGGDNGGCSGLCLRIPTGRSCVCGTGLVPQPTDAGATCPDRPARMLLYLTLNSVARVSLDVSQPWDVTLPVTDVYNAAHLDFVAEENAVVYSDRRLNQIRVVDIRTPATTPPRTVLESADVWPEGVAVDRSARLVFFTEARGPSVSVVALSGCCRRRLIADGLSRPGAVAVWPPAGLLVWVEQQGPPRIESARLDGSERRRLVTERLSAPTGLALEGDRSVESHGMGDRSVEITVWETGQSGSRHLGETGQSGGHGTGGRQVSRGHGTGGRQVSQGHGAEGDKLDGVTARVVSLGMCTVGSFGRSKHWGTVG</sequence>
<dbReference type="Gene3D" id="2.120.10.30">
    <property type="entry name" value="TolB, C-terminal domain"/>
    <property type="match status" value="3"/>
</dbReference>
<keyword evidence="4" id="KW-1015">Disulfide bond</keyword>
<dbReference type="EMBL" id="VIIS01000715">
    <property type="protein sequence ID" value="KAF0305865.1"/>
    <property type="molecule type" value="Genomic_DNA"/>
</dbReference>
<protein>
    <submittedName>
        <fullName evidence="8">Low-density lipoprotein receptor-related protein 4</fullName>
    </submittedName>
</protein>
<feature type="repeat" description="LDL-receptor class B" evidence="6">
    <location>
        <begin position="473"/>
        <end position="516"/>
    </location>
</feature>
<name>A0A6A4WGL4_AMPAM</name>
<dbReference type="AlphaFoldDB" id="A0A6A4WGL4"/>
<dbReference type="SUPFAM" id="SSF57196">
    <property type="entry name" value="EGF/Laminin"/>
    <property type="match status" value="1"/>
</dbReference>
<keyword evidence="9" id="KW-1185">Reference proteome</keyword>
<evidence type="ECO:0000313" key="8">
    <source>
        <dbReference type="EMBL" id="KAF0305865.1"/>
    </source>
</evidence>
<evidence type="ECO:0000256" key="4">
    <source>
        <dbReference type="ARBA" id="ARBA00023157"/>
    </source>
</evidence>
<keyword evidence="5" id="KW-0325">Glycoprotein</keyword>
<evidence type="ECO:0000313" key="9">
    <source>
        <dbReference type="Proteomes" id="UP000440578"/>
    </source>
</evidence>
<proteinExistence type="predicted"/>
<dbReference type="PROSITE" id="PS51120">
    <property type="entry name" value="LDLRB"/>
    <property type="match status" value="6"/>
</dbReference>
<dbReference type="InterPro" id="IPR050778">
    <property type="entry name" value="Cueball_EGF_LRP_Nidogen"/>
</dbReference>
<feature type="repeat" description="LDL-receptor class B" evidence="6">
    <location>
        <begin position="112"/>
        <end position="154"/>
    </location>
</feature>
<evidence type="ECO:0000256" key="6">
    <source>
        <dbReference type="PROSITE-ProRule" id="PRU00461"/>
    </source>
</evidence>
<evidence type="ECO:0000256" key="7">
    <source>
        <dbReference type="SAM" id="MobiDB-lite"/>
    </source>
</evidence>